<dbReference type="Proteomes" id="UP000322025">
    <property type="component" value="Unassembled WGS sequence"/>
</dbReference>
<keyword evidence="4" id="KW-1185">Reference proteome</keyword>
<evidence type="ECO:0000256" key="2">
    <source>
        <dbReference type="SAM" id="SignalP"/>
    </source>
</evidence>
<organism evidence="3 4">
    <name type="scientific">Mediterraneibacter catenae</name>
    <dbReference type="NCBI Taxonomy" id="2594882"/>
    <lineage>
        <taxon>Bacteria</taxon>
        <taxon>Bacillati</taxon>
        <taxon>Bacillota</taxon>
        <taxon>Clostridia</taxon>
        <taxon>Lachnospirales</taxon>
        <taxon>Lachnospiraceae</taxon>
        <taxon>Mediterraneibacter</taxon>
    </lineage>
</organism>
<feature type="region of interest" description="Disordered" evidence="1">
    <location>
        <begin position="26"/>
        <end position="51"/>
    </location>
</feature>
<evidence type="ECO:0000313" key="4">
    <source>
        <dbReference type="Proteomes" id="UP000322025"/>
    </source>
</evidence>
<dbReference type="RefSeq" id="WP_150310372.1">
    <property type="nucleotide sequence ID" value="NZ_VMSO01000003.1"/>
</dbReference>
<protein>
    <submittedName>
        <fullName evidence="3">Uncharacterized protein</fullName>
    </submittedName>
</protein>
<evidence type="ECO:0000256" key="1">
    <source>
        <dbReference type="SAM" id="MobiDB-lite"/>
    </source>
</evidence>
<dbReference type="AlphaFoldDB" id="A0A5M9I3V9"/>
<accession>A0A5M9I3V9</accession>
<reference evidence="3" key="1">
    <citation type="submission" date="2019-07" db="EMBL/GenBank/DDBJ databases">
        <authorList>
            <person name="Wongkuna S."/>
            <person name="Scaria J."/>
        </authorList>
    </citation>
    <scope>NUCLEOTIDE SEQUENCE [LARGE SCALE GENOMIC DNA]</scope>
    <source>
        <strain evidence="3">SW178</strain>
    </source>
</reference>
<dbReference type="OrthoDB" id="9801912at2"/>
<name>A0A5M9I3V9_9FIRM</name>
<gene>
    <name evidence="3" type="ORF">FNY66_04135</name>
</gene>
<feature type="chain" id="PRO_5039456359" evidence="2">
    <location>
        <begin position="23"/>
        <end position="110"/>
    </location>
</feature>
<evidence type="ECO:0000313" key="3">
    <source>
        <dbReference type="EMBL" id="KAA8502321.1"/>
    </source>
</evidence>
<dbReference type="EMBL" id="VMSO01000003">
    <property type="protein sequence ID" value="KAA8502321.1"/>
    <property type="molecule type" value="Genomic_DNA"/>
</dbReference>
<comment type="caution">
    <text evidence="3">The sequence shown here is derived from an EMBL/GenBank/DDBJ whole genome shotgun (WGS) entry which is preliminary data.</text>
</comment>
<keyword evidence="2" id="KW-0732">Signal</keyword>
<proteinExistence type="predicted"/>
<feature type="signal peptide" evidence="2">
    <location>
        <begin position="1"/>
        <end position="22"/>
    </location>
</feature>
<sequence>MKKNALQYLLPMIAGITVFCTACGSGANSSDKEVPKNPSGDTSAEDADTESMTTAELVDAILRDPEMTVFSAYNDSMQALEMFRQTYNVYGELNNRDDVLGCAGSIGGCL</sequence>